<accession>A0A9X1B4V6</accession>
<keyword evidence="2 6" id="KW-0732">Signal</keyword>
<proteinExistence type="predicted"/>
<evidence type="ECO:0000256" key="5">
    <source>
        <dbReference type="ARBA" id="ARBA00023288"/>
    </source>
</evidence>
<dbReference type="InterPro" id="IPR008816">
    <property type="entry name" value="Gly_zipper_2TM_dom"/>
</dbReference>
<dbReference type="PANTHER" id="PTHR35603">
    <property type="match status" value="1"/>
</dbReference>
<sequence length="156" mass="15912">MTRHVYTAVVALTALTIVTLLSGCPASMSASSYTRDQARSAQNVEFGTVQAVREVQIEGTKSGVGTLAGGAIGGVLGNEVGAGTGRTLATIGGGLAGAVAGSAIEEGVTRQRGLEITVRLDNGRTMAVTQAADESFVAGDRVRVLFDRFGTARVVR</sequence>
<dbReference type="AlphaFoldDB" id="A0A9X1B4V6"/>
<dbReference type="GO" id="GO:0009279">
    <property type="term" value="C:cell outer membrane"/>
    <property type="evidence" value="ECO:0007669"/>
    <property type="project" value="UniProtKB-SubCell"/>
</dbReference>
<keyword evidence="4" id="KW-0564">Palmitate</keyword>
<name>A0A9X1B4V6_9GAMM</name>
<dbReference type="Proteomes" id="UP001138768">
    <property type="component" value="Unassembled WGS sequence"/>
</dbReference>
<feature type="signal peptide" evidence="6">
    <location>
        <begin position="1"/>
        <end position="30"/>
    </location>
</feature>
<feature type="chain" id="PRO_5040741275" description="Glycine zipper 2TM domain-containing protein" evidence="6">
    <location>
        <begin position="31"/>
        <end position="156"/>
    </location>
</feature>
<evidence type="ECO:0000313" key="9">
    <source>
        <dbReference type="Proteomes" id="UP001138768"/>
    </source>
</evidence>
<reference evidence="8 9" key="1">
    <citation type="journal article" date="2020" name="Microorganisms">
        <title>Osmotic Adaptation and Compatible Solute Biosynthesis of Phototrophic Bacteria as Revealed from Genome Analyses.</title>
        <authorList>
            <person name="Imhoff J.F."/>
            <person name="Rahn T."/>
            <person name="Kunzel S."/>
            <person name="Keller A."/>
            <person name="Neulinger S.C."/>
        </authorList>
    </citation>
    <scope>NUCLEOTIDE SEQUENCE [LARGE SCALE GENOMIC DNA]</scope>
    <source>
        <strain evidence="8 9">DSM 25653</strain>
    </source>
</reference>
<dbReference type="RefSeq" id="WP_200243848.1">
    <property type="nucleotide sequence ID" value="NZ_NRRY01000016.1"/>
</dbReference>
<keyword evidence="5" id="KW-0449">Lipoprotein</keyword>
<dbReference type="PROSITE" id="PS51257">
    <property type="entry name" value="PROKAR_LIPOPROTEIN"/>
    <property type="match status" value="1"/>
</dbReference>
<protein>
    <recommendedName>
        <fullName evidence="7">Glycine zipper 2TM domain-containing protein</fullName>
    </recommendedName>
</protein>
<dbReference type="PANTHER" id="PTHR35603:SF1">
    <property type="entry name" value="OUTER MEMBRANE LIPOPROTEIN SLYB"/>
    <property type="match status" value="1"/>
</dbReference>
<evidence type="ECO:0000256" key="4">
    <source>
        <dbReference type="ARBA" id="ARBA00023139"/>
    </source>
</evidence>
<evidence type="ECO:0000256" key="3">
    <source>
        <dbReference type="ARBA" id="ARBA00023136"/>
    </source>
</evidence>
<comment type="caution">
    <text evidence="8">The sequence shown here is derived from an EMBL/GenBank/DDBJ whole genome shotgun (WGS) entry which is preliminary data.</text>
</comment>
<evidence type="ECO:0000313" key="8">
    <source>
        <dbReference type="EMBL" id="MBK1619022.1"/>
    </source>
</evidence>
<organism evidence="8 9">
    <name type="scientific">Lamprobacter modestohalophilus</name>
    <dbReference type="NCBI Taxonomy" id="1064514"/>
    <lineage>
        <taxon>Bacteria</taxon>
        <taxon>Pseudomonadati</taxon>
        <taxon>Pseudomonadota</taxon>
        <taxon>Gammaproteobacteria</taxon>
        <taxon>Chromatiales</taxon>
        <taxon>Chromatiaceae</taxon>
        <taxon>Lamprobacter</taxon>
    </lineage>
</organism>
<gene>
    <name evidence="8" type="ORF">CKO42_11380</name>
</gene>
<feature type="domain" description="Glycine zipper 2TM" evidence="7">
    <location>
        <begin position="64"/>
        <end position="105"/>
    </location>
</feature>
<comment type="subcellular location">
    <subcellularLocation>
        <location evidence="1">Cell outer membrane</location>
        <topology evidence="1">Lipid-anchor</topology>
    </subcellularLocation>
</comment>
<dbReference type="EMBL" id="NRRY01000016">
    <property type="protein sequence ID" value="MBK1619022.1"/>
    <property type="molecule type" value="Genomic_DNA"/>
</dbReference>
<dbReference type="InterPro" id="IPR051407">
    <property type="entry name" value="Bact_OM_lipoprot/Surf_antigen"/>
</dbReference>
<evidence type="ECO:0000256" key="6">
    <source>
        <dbReference type="SAM" id="SignalP"/>
    </source>
</evidence>
<keyword evidence="3" id="KW-0472">Membrane</keyword>
<evidence type="ECO:0000259" key="7">
    <source>
        <dbReference type="Pfam" id="PF05433"/>
    </source>
</evidence>
<dbReference type="Pfam" id="PF05433">
    <property type="entry name" value="Rick_17kDa_Anti"/>
    <property type="match status" value="1"/>
</dbReference>
<evidence type="ECO:0000256" key="2">
    <source>
        <dbReference type="ARBA" id="ARBA00022729"/>
    </source>
</evidence>
<evidence type="ECO:0000256" key="1">
    <source>
        <dbReference type="ARBA" id="ARBA00004459"/>
    </source>
</evidence>
<keyword evidence="9" id="KW-1185">Reference proteome</keyword>